<comment type="caution">
    <text evidence="1">The sequence shown here is derived from an EMBL/GenBank/DDBJ whole genome shotgun (WGS) entry which is preliminary data.</text>
</comment>
<dbReference type="EMBL" id="JAJAQI010000006">
    <property type="protein sequence ID" value="MCB4821181.1"/>
    <property type="molecule type" value="Genomic_DNA"/>
</dbReference>
<dbReference type="Proteomes" id="UP001139311">
    <property type="component" value="Unassembled WGS sequence"/>
</dbReference>
<evidence type="ECO:0000313" key="1">
    <source>
        <dbReference type="EMBL" id="MCB4821181.1"/>
    </source>
</evidence>
<proteinExistence type="predicted"/>
<protein>
    <submittedName>
        <fullName evidence="1">Uncharacterized protein</fullName>
    </submittedName>
</protein>
<dbReference type="AlphaFoldDB" id="A0A9X1IAD4"/>
<gene>
    <name evidence="1" type="ORF">LHA35_05480</name>
</gene>
<keyword evidence="2" id="KW-1185">Reference proteome</keyword>
<sequence>MPELDDLAASLLRLVQAVLLPPHAAPEIAPDLASAAFAAALGRVADGFRYIDVEAPDARIPAGLGFAPGFVRAMAAGAEALQAQRQAEILRRFPTLPPDGLPARGLDIAYALSARAKLVLCPFTGAWAHAARALGYETFWHGAAGRVCLVAQYTETTQTGQDTVWLFPAEKVALYFGSRVTLPILRHFLQECLLGLLCAPAAVAAHLRRPAPSAALALVEMSAPHFGHALWNASSAWARLFALPGLPRPDRYVTWHESNFLPPVTELYPEEAGRPLLRLHRPAELVRVIAETDSLALVAKDHWITEALARRVIDHAWRHAAPEALAALRALRRTAMPLVLLGLRLGNRVWLEQEEGLANLAAALQARFGAVGFIIDGLNAGTTMGWTHELMSLPEEMRLAGRLADRIGRHAPCLVTVGRSMAESLVASALCDVFVAPAGSGLAKYQWLANKPGVVVSNSVILDPGNPLGWSCRVFDGFRDGARPALRPDHRLVRDVGSAQRPGPMHADVSLDWRALLPSVIGLAEEAIRLRRA</sequence>
<reference evidence="1" key="1">
    <citation type="submission" date="2021-10" db="EMBL/GenBank/DDBJ databases">
        <title>Roseicella aerolatum sp. nov., isolated from aerosols of e-waste dismantling site.</title>
        <authorList>
            <person name="Qin T."/>
        </authorList>
    </citation>
    <scope>NUCLEOTIDE SEQUENCE</scope>
    <source>
        <strain evidence="1">GB24</strain>
    </source>
</reference>
<evidence type="ECO:0000313" key="2">
    <source>
        <dbReference type="Proteomes" id="UP001139311"/>
    </source>
</evidence>
<accession>A0A9X1IAD4</accession>
<dbReference type="RefSeq" id="WP_226605543.1">
    <property type="nucleotide sequence ID" value="NZ_JAJAQI010000006.1"/>
</dbReference>
<name>A0A9X1IAD4_9PROT</name>
<organism evidence="1 2">
    <name type="scientific">Roseicella aerolata</name>
    <dbReference type="NCBI Taxonomy" id="2883479"/>
    <lineage>
        <taxon>Bacteria</taxon>
        <taxon>Pseudomonadati</taxon>
        <taxon>Pseudomonadota</taxon>
        <taxon>Alphaproteobacteria</taxon>
        <taxon>Acetobacterales</taxon>
        <taxon>Roseomonadaceae</taxon>
        <taxon>Roseicella</taxon>
    </lineage>
</organism>